<keyword evidence="3" id="KW-1185">Reference proteome</keyword>
<evidence type="ECO:0000313" key="2">
    <source>
        <dbReference type="EMBL" id="MBB3141323.1"/>
    </source>
</evidence>
<sequence length="107" mass="11391">MAAIACMTSTGYTPLIASRIRSGLPIVGLAHSPVAQRRMALYRGVISLPFDTSEMSADELNDRALAWVVAQGITAPGDHVILTRGDHMNAHGGTNTLRILEVGAQHE</sequence>
<comment type="caution">
    <text evidence="2">The sequence shown here is derived from an EMBL/GenBank/DDBJ whole genome shotgun (WGS) entry which is preliminary data.</text>
</comment>
<protein>
    <submittedName>
        <fullName evidence="2">Pyruvate kinase</fullName>
    </submittedName>
</protein>
<keyword evidence="2" id="KW-0418">Kinase</keyword>
<dbReference type="Pfam" id="PF02887">
    <property type="entry name" value="PK_C"/>
    <property type="match status" value="1"/>
</dbReference>
<dbReference type="Proteomes" id="UP000525987">
    <property type="component" value="Unassembled WGS sequence"/>
</dbReference>
<dbReference type="SUPFAM" id="SSF52935">
    <property type="entry name" value="PK C-terminal domain-like"/>
    <property type="match status" value="1"/>
</dbReference>
<keyword evidence="2" id="KW-0670">Pyruvate</keyword>
<dbReference type="AlphaFoldDB" id="A0A7W5BZ60"/>
<evidence type="ECO:0000313" key="3">
    <source>
        <dbReference type="Proteomes" id="UP000525987"/>
    </source>
</evidence>
<evidence type="ECO:0000259" key="1">
    <source>
        <dbReference type="Pfam" id="PF02887"/>
    </source>
</evidence>
<reference evidence="2 3" key="1">
    <citation type="submission" date="2020-08" db="EMBL/GenBank/DDBJ databases">
        <title>Genomic Encyclopedia of Type Strains, Phase III (KMG-III): the genomes of soil and plant-associated and newly described type strains.</title>
        <authorList>
            <person name="Whitman W."/>
        </authorList>
    </citation>
    <scope>NUCLEOTIDE SEQUENCE [LARGE SCALE GENOMIC DNA]</scope>
    <source>
        <strain evidence="2 3">CECT 5995</strain>
    </source>
</reference>
<keyword evidence="2" id="KW-0808">Transferase</keyword>
<organism evidence="2 3">
    <name type="scientific">Halomonas organivorans</name>
    <dbReference type="NCBI Taxonomy" id="257772"/>
    <lineage>
        <taxon>Bacteria</taxon>
        <taxon>Pseudomonadati</taxon>
        <taxon>Pseudomonadota</taxon>
        <taxon>Gammaproteobacteria</taxon>
        <taxon>Oceanospirillales</taxon>
        <taxon>Halomonadaceae</taxon>
        <taxon>Halomonas</taxon>
    </lineage>
</organism>
<dbReference type="GO" id="GO:0016301">
    <property type="term" value="F:kinase activity"/>
    <property type="evidence" value="ECO:0007669"/>
    <property type="project" value="UniProtKB-KW"/>
</dbReference>
<dbReference type="EMBL" id="JACHXM010000009">
    <property type="protein sequence ID" value="MBB3141323.1"/>
    <property type="molecule type" value="Genomic_DNA"/>
</dbReference>
<name>A0A7W5BZ60_9GAMM</name>
<dbReference type="InterPro" id="IPR036918">
    <property type="entry name" value="Pyrv_Knase_C_sf"/>
</dbReference>
<gene>
    <name evidence="2" type="ORF">FHR96_002202</name>
</gene>
<dbReference type="InterPro" id="IPR015795">
    <property type="entry name" value="Pyrv_Knase_C"/>
</dbReference>
<proteinExistence type="predicted"/>
<accession>A0A7W5BZ60</accession>
<dbReference type="Gene3D" id="3.40.1380.20">
    <property type="entry name" value="Pyruvate kinase, C-terminal domain"/>
    <property type="match status" value="1"/>
</dbReference>
<feature type="domain" description="Pyruvate kinase C-terminal" evidence="1">
    <location>
        <begin position="2"/>
        <end position="100"/>
    </location>
</feature>